<protein>
    <submittedName>
        <fullName evidence="1">Uncharacterized protein</fullName>
    </submittedName>
</protein>
<name>A0A386WRX7_9ACTN</name>
<accession>A0A386WRX7</accession>
<sequence>MIPDRTETSVLLDEALAGVAVAFQGMTAHEQESNCECHWGSAEELALLKTPDVPLDDDLFRRTYWTMDWHYPGLLLRRILPQVTQHLVTGRIVLMDGLGSLANFFAVSPWHEWPREQQAALRKFLNVWWVHVLVEPDAKVPAHAALSFLAEATTELTPWLADWAEALADEPARRHLIQAMDEWMYDLRGDALPWPSWHDIDAWAPALQLWVIRHAPTVLREYDASAELLEDIRRFSLPDSERYDKPLSRWRAGRPWPE</sequence>
<proteinExistence type="predicted"/>
<dbReference type="RefSeq" id="WP_120572409.1">
    <property type="nucleotide sequence ID" value="NZ_CP024087.1"/>
</dbReference>
<dbReference type="EMBL" id="CP024087">
    <property type="protein sequence ID" value="AYF30723.1"/>
    <property type="molecule type" value="Genomic_DNA"/>
</dbReference>
<organism evidence="1 2">
    <name type="scientific">Micromonospora tulbaghiae</name>
    <dbReference type="NCBI Taxonomy" id="479978"/>
    <lineage>
        <taxon>Bacteria</taxon>
        <taxon>Bacillati</taxon>
        <taxon>Actinomycetota</taxon>
        <taxon>Actinomycetes</taxon>
        <taxon>Micromonosporales</taxon>
        <taxon>Micromonosporaceae</taxon>
        <taxon>Micromonospora</taxon>
    </lineage>
</organism>
<evidence type="ECO:0000313" key="2">
    <source>
        <dbReference type="Proteomes" id="UP000267804"/>
    </source>
</evidence>
<dbReference type="AlphaFoldDB" id="A0A386WRX7"/>
<evidence type="ECO:0000313" key="1">
    <source>
        <dbReference type="EMBL" id="AYF30723.1"/>
    </source>
</evidence>
<gene>
    <name evidence="1" type="ORF">CSH63_25405</name>
</gene>
<dbReference type="KEGG" id="mtua:CSH63_25405"/>
<dbReference type="Proteomes" id="UP000267804">
    <property type="component" value="Chromosome"/>
</dbReference>
<reference evidence="1 2" key="1">
    <citation type="submission" date="2017-10" db="EMBL/GenBank/DDBJ databases">
        <title>Integration of genomic and chemical information greatly accelerates assignment of the full stereostructure of myelolactone, a potent inhibitor of myeloma from a marine-derived Micromonospora.</title>
        <authorList>
            <person name="Kim M.C."/>
            <person name="Machado H."/>
            <person name="Jensen P.R."/>
            <person name="Fenical W."/>
        </authorList>
    </citation>
    <scope>NUCLEOTIDE SEQUENCE [LARGE SCALE GENOMIC DNA]</scope>
    <source>
        <strain evidence="1 2">CNY-010</strain>
    </source>
</reference>